<dbReference type="KEGG" id="eaj:Q3M24_02860"/>
<dbReference type="EMBL" id="CP159373">
    <property type="protein sequence ID" value="XCN73711.1"/>
    <property type="molecule type" value="Genomic_DNA"/>
</dbReference>
<reference evidence="1" key="1">
    <citation type="journal article" date="2024" name="Syst. Appl. Microbiol.">
        <title>First single-strain enrichments of Electrothrix cable bacteria, description of E. aestuarii sp. nov. and E. rattekaaiensis sp. nov., and proposal of a cable bacteria taxonomy following the rules of the SeqCode.</title>
        <authorList>
            <person name="Plum-Jensen L.E."/>
            <person name="Schramm A."/>
            <person name="Marshall I.P.G."/>
        </authorList>
    </citation>
    <scope>NUCLEOTIDE SEQUENCE</scope>
    <source>
        <strain evidence="1">Rat1</strain>
    </source>
</reference>
<organism evidence="1">
    <name type="scientific">Candidatus Electrothrix aestuarii</name>
    <dbReference type="NCBI Taxonomy" id="3062594"/>
    <lineage>
        <taxon>Bacteria</taxon>
        <taxon>Pseudomonadati</taxon>
        <taxon>Thermodesulfobacteriota</taxon>
        <taxon>Desulfobulbia</taxon>
        <taxon>Desulfobulbales</taxon>
        <taxon>Desulfobulbaceae</taxon>
        <taxon>Candidatus Electrothrix</taxon>
    </lineage>
</organism>
<evidence type="ECO:0000313" key="1">
    <source>
        <dbReference type="EMBL" id="XCN73711.1"/>
    </source>
</evidence>
<name>A0AAU8LXW1_9BACT</name>
<gene>
    <name evidence="1" type="ORF">Q3M24_02860</name>
</gene>
<accession>A0AAU8LXW1</accession>
<dbReference type="AlphaFoldDB" id="A0AAU8LXW1"/>
<sequence>MSDKAIITGSSSYVERLGAHSHITIPRADGENDGVVHFGGFEVEIIGSKNAFIQADLWVMRGFKRNPDRAITGSQIQFRIEVFKDDGNIWSVGEGFLTTRIPNDKILRSFHCNHRIRLPERKVKIRVAAFQDYNIETYIEKFNVSAIIA</sequence>
<protein>
    <submittedName>
        <fullName evidence="1">Uncharacterized protein</fullName>
    </submittedName>
</protein>
<reference evidence="1" key="2">
    <citation type="submission" date="2024-06" db="EMBL/GenBank/DDBJ databases">
        <authorList>
            <person name="Plum-Jensen L.E."/>
            <person name="Schramm A."/>
            <person name="Marshall I.P.G."/>
        </authorList>
    </citation>
    <scope>NUCLEOTIDE SEQUENCE</scope>
    <source>
        <strain evidence="1">Rat1</strain>
    </source>
</reference>
<proteinExistence type="predicted"/>